<keyword evidence="4 6" id="KW-0456">Lyase</keyword>
<keyword evidence="11" id="KW-1185">Reference proteome</keyword>
<dbReference type="SMART" id="SM00656">
    <property type="entry name" value="Amb_all"/>
    <property type="match status" value="1"/>
</dbReference>
<feature type="domain" description="Pectate lyase" evidence="9">
    <location>
        <begin position="138"/>
        <end position="388"/>
    </location>
</feature>
<evidence type="ECO:0000313" key="10">
    <source>
        <dbReference type="EMBL" id="GLV60125.1"/>
    </source>
</evidence>
<evidence type="ECO:0000256" key="7">
    <source>
        <dbReference type="SAM" id="MobiDB-lite"/>
    </source>
</evidence>
<dbReference type="EMBL" id="BSRI01000002">
    <property type="protein sequence ID" value="GLV60125.1"/>
    <property type="molecule type" value="Genomic_DNA"/>
</dbReference>
<dbReference type="PROSITE" id="PS00503">
    <property type="entry name" value="PECTINESTERASE_2"/>
    <property type="match status" value="1"/>
</dbReference>
<accession>A0ABQ6G0U3</accession>
<evidence type="ECO:0000256" key="6">
    <source>
        <dbReference type="RuleBase" id="RU361173"/>
    </source>
</evidence>
<dbReference type="Pfam" id="PF00544">
    <property type="entry name" value="Pectate_lyase_4"/>
    <property type="match status" value="2"/>
</dbReference>
<name>A0ABQ6G0U3_9CHLR</name>
<feature type="compositionally biased region" description="Low complexity" evidence="7">
    <location>
        <begin position="41"/>
        <end position="57"/>
    </location>
</feature>
<sequence length="778" mass="83647">MRCPFISRPTRLWIQIGVVLIALLIGGASYGSAQAAGAHERATPANAGANNPTATLPHGLDLGRQALPANDGWASADGGTSGGSTATLDHVYTVTNREQLVQALSNGGTAPKIIYIKGVINGNEDDQGKPLTCNDYITGGYSLDAYLKAYDPAVWGRTSVPSGPLEDARKASQANQAKRVVISIPSNTTIVGDASGAQVIGANFMVSGVDNVIVRNIQFQNAFDCFPQWDPTDGATGNWNSAYDNLSILGATHVWVDHDSFTDGSYPDSQAPYYYGRIYEQHDGECDITKGADLVTVSWNRLTNHDKTMLIGSTDSPKYDVGKLRVTVHHNAFENTIQRLPRVRYGQVHVYDNYYNEAANPEFLYALGVGFSSHIYAQNNYYVLPSGYPVGNVIGVYKGTTIHTAGDLVNGKPVDLLAAYNAANDPDLTNDTSWTPMYHLAIDPTAAVPGLVQSFAGSGRLITVDARGKGDFTTVQAAIDSVPLNNAQNVIIAIKAGTYREVINIPSTKPYITLLGGTTRPEDTVIAFDNWSGSPAPNGGTLGTSGSATATLSGHDFVARNITFANTFNPASHPETNQHQAVAVKTAADRMIFDHDRFLGNQDTLYVNSPSTTSIARQLFTNSYVEGTIDFIFGRATAVFDRDTIFIKNTSGTGPKMTAAATPSAQQYGFLVDRSTVRSDAPAGSSFLGRPWPATPDARAQVTVRNTWLAAAISSSPWQSWTSPPVYWRTVRYAEYDNRGPGAKVNANRPQLTPAQAAQQTPLTYLLGQDNWTPDGWH</sequence>
<evidence type="ECO:0000256" key="3">
    <source>
        <dbReference type="ARBA" id="ARBA00023085"/>
    </source>
</evidence>
<keyword evidence="6" id="KW-0964">Secreted</keyword>
<proteinExistence type="inferred from homology"/>
<reference evidence="10 11" key="1">
    <citation type="submission" date="2023-02" db="EMBL/GenBank/DDBJ databases">
        <title>Dictyobacter halimunensis sp. nov., a new member of the class Ktedonobacteria from forest soil in a geothermal area.</title>
        <authorList>
            <person name="Rachmania M.K."/>
            <person name="Ningsih F."/>
            <person name="Sakai Y."/>
            <person name="Yabe S."/>
            <person name="Yokota A."/>
            <person name="Sjamsuridzal W."/>
        </authorList>
    </citation>
    <scope>NUCLEOTIDE SEQUENCE [LARGE SCALE GENOMIC DNA]</scope>
    <source>
        <strain evidence="10 11">S3.2.2.5</strain>
    </source>
</reference>
<dbReference type="PANTHER" id="PTHR31321:SF57">
    <property type="entry name" value="PECTINESTERASE 53-RELATED"/>
    <property type="match status" value="1"/>
</dbReference>
<evidence type="ECO:0000256" key="8">
    <source>
        <dbReference type="SAM" id="Phobius"/>
    </source>
</evidence>
<keyword evidence="8" id="KW-1133">Transmembrane helix</keyword>
<feature type="transmembrane region" description="Helical" evidence="8">
    <location>
        <begin position="12"/>
        <end position="31"/>
    </location>
</feature>
<keyword evidence="6" id="KW-0624">Polysaccharide degradation</keyword>
<dbReference type="InterPro" id="IPR033131">
    <property type="entry name" value="Pectinesterase_Asp_AS"/>
</dbReference>
<keyword evidence="3" id="KW-0063">Aspartyl esterase</keyword>
<comment type="subcellular location">
    <subcellularLocation>
        <location evidence="6">Secreted</location>
    </subcellularLocation>
</comment>
<protein>
    <recommendedName>
        <fullName evidence="9">Pectate lyase domain-containing protein</fullName>
    </recommendedName>
</protein>
<evidence type="ECO:0000259" key="9">
    <source>
        <dbReference type="SMART" id="SM00656"/>
    </source>
</evidence>
<organism evidence="10 11">
    <name type="scientific">Dictyobacter halimunensis</name>
    <dbReference type="NCBI Taxonomy" id="3026934"/>
    <lineage>
        <taxon>Bacteria</taxon>
        <taxon>Bacillati</taxon>
        <taxon>Chloroflexota</taxon>
        <taxon>Ktedonobacteria</taxon>
        <taxon>Ktedonobacterales</taxon>
        <taxon>Dictyobacteraceae</taxon>
        <taxon>Dictyobacter</taxon>
    </lineage>
</organism>
<dbReference type="InterPro" id="IPR012334">
    <property type="entry name" value="Pectin_lyas_fold"/>
</dbReference>
<keyword evidence="8" id="KW-0472">Membrane</keyword>
<evidence type="ECO:0000256" key="2">
    <source>
        <dbReference type="ARBA" id="ARBA00022801"/>
    </source>
</evidence>
<feature type="active site" evidence="5">
    <location>
        <position position="630"/>
    </location>
</feature>
<dbReference type="InterPro" id="IPR000070">
    <property type="entry name" value="Pectinesterase_cat"/>
</dbReference>
<keyword evidence="6" id="KW-0119">Carbohydrate metabolism</keyword>
<keyword evidence="8" id="KW-0812">Transmembrane</keyword>
<evidence type="ECO:0000256" key="1">
    <source>
        <dbReference type="ARBA" id="ARBA00008891"/>
    </source>
</evidence>
<evidence type="ECO:0000256" key="5">
    <source>
        <dbReference type="PROSITE-ProRule" id="PRU10040"/>
    </source>
</evidence>
<dbReference type="Gene3D" id="2.160.20.10">
    <property type="entry name" value="Single-stranded right-handed beta-helix, Pectin lyase-like"/>
    <property type="match status" value="2"/>
</dbReference>
<feature type="region of interest" description="Disordered" evidence="7">
    <location>
        <begin position="41"/>
        <end position="61"/>
    </location>
</feature>
<comment type="similarity">
    <text evidence="6">Belongs to the polysaccharide lyase 1 family.</text>
</comment>
<gene>
    <name evidence="10" type="ORF">KDH_69480</name>
</gene>
<comment type="caution">
    <text evidence="10">The sequence shown here is derived from an EMBL/GenBank/DDBJ whole genome shotgun (WGS) entry which is preliminary data.</text>
</comment>
<dbReference type="InterPro" id="IPR011050">
    <property type="entry name" value="Pectin_lyase_fold/virulence"/>
</dbReference>
<dbReference type="SUPFAM" id="SSF51126">
    <property type="entry name" value="Pectin lyase-like"/>
    <property type="match status" value="2"/>
</dbReference>
<dbReference type="PANTHER" id="PTHR31321">
    <property type="entry name" value="ACYL-COA THIOESTER HYDROLASE YBHC-RELATED"/>
    <property type="match status" value="1"/>
</dbReference>
<dbReference type="Proteomes" id="UP001344906">
    <property type="component" value="Unassembled WGS sequence"/>
</dbReference>
<keyword evidence="2" id="KW-0378">Hydrolase</keyword>
<dbReference type="Pfam" id="PF01095">
    <property type="entry name" value="Pectinesterase"/>
    <property type="match status" value="1"/>
</dbReference>
<dbReference type="InterPro" id="IPR002022">
    <property type="entry name" value="Pec_lyase"/>
</dbReference>
<evidence type="ECO:0000256" key="4">
    <source>
        <dbReference type="ARBA" id="ARBA00023239"/>
    </source>
</evidence>
<evidence type="ECO:0000313" key="11">
    <source>
        <dbReference type="Proteomes" id="UP001344906"/>
    </source>
</evidence>
<comment type="similarity">
    <text evidence="1">Belongs to the pectinesterase family.</text>
</comment>